<feature type="compositionally biased region" description="Basic and acidic residues" evidence="1">
    <location>
        <begin position="429"/>
        <end position="439"/>
    </location>
</feature>
<feature type="region of interest" description="Disordered" evidence="1">
    <location>
        <begin position="409"/>
        <end position="477"/>
    </location>
</feature>
<dbReference type="EMBL" id="CH933807">
    <property type="protein sequence ID" value="EDW11800.2"/>
    <property type="molecule type" value="Genomic_DNA"/>
</dbReference>
<feature type="region of interest" description="Disordered" evidence="1">
    <location>
        <begin position="179"/>
        <end position="230"/>
    </location>
</feature>
<sequence>MRYIACCARKSDEGKPKRSSSSGRPACRVDNYGLARKSTLMDIAARINRKTYKMYKTHNTEWLVVDGEQIGVQTKHKEELGMEMESFFRPSYPGAPQPSANSPVVVESRLTPNYSNFPHSNMNTSTFGHIKDQPKTGEFKKRNLDNLLNAEQVQLIDSKEVIERIQNFVKKVKDKRKVCKSKERAGSPLQRKKLSPQEVLRSSNRPKSKTNILSDHKKQSFRPDAEPTSMQKSTKIIYRDEQMLLPLNKDILQFFNNSKLLSSRRETAAEMGRININLKLKRNVKQTKRTVRKTERINRKKLESASNVWRSAVSIKLDKMNKKLPVANSKSYEDPDRTPRPRGSNKMDFRPRIRNTKVNEPRGKLNAIKKKSIEKRKQIKDKGKQRHYIKIEKIKQVKVNDWLEDTEMDTETDEQQRPDITNKKLNTAKKSEKSKEKRIVINTNKKPIEKRKEVKDKCKEQQKPEQNGAKQDWLENDTDEEEQVYLLGTEDEELMNAEMMDSKDSSASPKKQRAFTKFKMLIMKMKSIVIKSNRAAKNMSQTKMQVKERQSKAKEQQNVEANNVRTVAIYKPQKRTALVNAISPRLRMADQSEPPTAQMPMGVQVSTERSILQELFSLVEETSRGRDKSCQICELCKNPSKSKIWSSLGIRIGNFAKRTKLFPSIRAKSSKKELVL</sequence>
<dbReference type="KEGG" id="dmo:Dmoj_GI17342"/>
<evidence type="ECO:0000313" key="2">
    <source>
        <dbReference type="EMBL" id="EDW11800.2"/>
    </source>
</evidence>
<proteinExistence type="predicted"/>
<dbReference type="InParanoid" id="B4KE55"/>
<feature type="region of interest" description="Disordered" evidence="1">
    <location>
        <begin position="326"/>
        <end position="352"/>
    </location>
</feature>
<reference evidence="2 3" key="1">
    <citation type="journal article" date="2007" name="Nature">
        <title>Evolution of genes and genomes on the Drosophila phylogeny.</title>
        <authorList>
            <consortium name="Drosophila 12 Genomes Consortium"/>
            <person name="Clark A.G."/>
            <person name="Eisen M.B."/>
            <person name="Smith D.R."/>
            <person name="Bergman C.M."/>
            <person name="Oliver B."/>
            <person name="Markow T.A."/>
            <person name="Kaufman T.C."/>
            <person name="Kellis M."/>
            <person name="Gelbart W."/>
            <person name="Iyer V.N."/>
            <person name="Pollard D.A."/>
            <person name="Sackton T.B."/>
            <person name="Larracuente A.M."/>
            <person name="Singh N.D."/>
            <person name="Abad J.P."/>
            <person name="Abt D.N."/>
            <person name="Adryan B."/>
            <person name="Aguade M."/>
            <person name="Akashi H."/>
            <person name="Anderson W.W."/>
            <person name="Aquadro C.F."/>
            <person name="Ardell D.H."/>
            <person name="Arguello R."/>
            <person name="Artieri C.G."/>
            <person name="Barbash D.A."/>
            <person name="Barker D."/>
            <person name="Barsanti P."/>
            <person name="Batterham P."/>
            <person name="Batzoglou S."/>
            <person name="Begun D."/>
            <person name="Bhutkar A."/>
            <person name="Blanco E."/>
            <person name="Bosak S.A."/>
            <person name="Bradley R.K."/>
            <person name="Brand A.D."/>
            <person name="Brent M.R."/>
            <person name="Brooks A.N."/>
            <person name="Brown R.H."/>
            <person name="Butlin R.K."/>
            <person name="Caggese C."/>
            <person name="Calvi B.R."/>
            <person name="Bernardo de Carvalho A."/>
            <person name="Caspi A."/>
            <person name="Castrezana S."/>
            <person name="Celniker S.E."/>
            <person name="Chang J.L."/>
            <person name="Chapple C."/>
            <person name="Chatterji S."/>
            <person name="Chinwalla A."/>
            <person name="Civetta A."/>
            <person name="Clifton S.W."/>
            <person name="Comeron J.M."/>
            <person name="Costello J.C."/>
            <person name="Coyne J.A."/>
            <person name="Daub J."/>
            <person name="David R.G."/>
            <person name="Delcher A.L."/>
            <person name="Delehaunty K."/>
            <person name="Do C.B."/>
            <person name="Ebling H."/>
            <person name="Edwards K."/>
            <person name="Eickbush T."/>
            <person name="Evans J.D."/>
            <person name="Filipski A."/>
            <person name="Findeiss S."/>
            <person name="Freyhult E."/>
            <person name="Fulton L."/>
            <person name="Fulton R."/>
            <person name="Garcia A.C."/>
            <person name="Gardiner A."/>
            <person name="Garfield D.A."/>
            <person name="Garvin B.E."/>
            <person name="Gibson G."/>
            <person name="Gilbert D."/>
            <person name="Gnerre S."/>
            <person name="Godfrey J."/>
            <person name="Good R."/>
            <person name="Gotea V."/>
            <person name="Gravely B."/>
            <person name="Greenberg A.J."/>
            <person name="Griffiths-Jones S."/>
            <person name="Gross S."/>
            <person name="Guigo R."/>
            <person name="Gustafson E.A."/>
            <person name="Haerty W."/>
            <person name="Hahn M.W."/>
            <person name="Halligan D.L."/>
            <person name="Halpern A.L."/>
            <person name="Halter G.M."/>
            <person name="Han M.V."/>
            <person name="Heger A."/>
            <person name="Hillier L."/>
            <person name="Hinrichs A.S."/>
            <person name="Holmes I."/>
            <person name="Hoskins R.A."/>
            <person name="Hubisz M.J."/>
            <person name="Hultmark D."/>
            <person name="Huntley M.A."/>
            <person name="Jaffe D.B."/>
            <person name="Jagadeeshan S."/>
            <person name="Jeck W.R."/>
            <person name="Johnson J."/>
            <person name="Jones C.D."/>
            <person name="Jordan W.C."/>
            <person name="Karpen G.H."/>
            <person name="Kataoka E."/>
            <person name="Keightley P.D."/>
            <person name="Kheradpour P."/>
            <person name="Kirkness E.F."/>
            <person name="Koerich L.B."/>
            <person name="Kristiansen K."/>
            <person name="Kudrna D."/>
            <person name="Kulathinal R.J."/>
            <person name="Kumar S."/>
            <person name="Kwok R."/>
            <person name="Lander E."/>
            <person name="Langley C.H."/>
            <person name="Lapoint R."/>
            <person name="Lazzaro B.P."/>
            <person name="Lee S.J."/>
            <person name="Levesque L."/>
            <person name="Li R."/>
            <person name="Lin C.F."/>
            <person name="Lin M.F."/>
            <person name="Lindblad-Toh K."/>
            <person name="Llopart A."/>
            <person name="Long M."/>
            <person name="Low L."/>
            <person name="Lozovsky E."/>
            <person name="Lu J."/>
            <person name="Luo M."/>
            <person name="Machado C.A."/>
            <person name="Makalowski W."/>
            <person name="Marzo M."/>
            <person name="Matsuda M."/>
            <person name="Matzkin L."/>
            <person name="McAllister B."/>
            <person name="McBride C.S."/>
            <person name="McKernan B."/>
            <person name="McKernan K."/>
            <person name="Mendez-Lago M."/>
            <person name="Minx P."/>
            <person name="Mollenhauer M.U."/>
            <person name="Montooth K."/>
            <person name="Mount S.M."/>
            <person name="Mu X."/>
            <person name="Myers E."/>
            <person name="Negre B."/>
            <person name="Newfeld S."/>
            <person name="Nielsen R."/>
            <person name="Noor M.A."/>
            <person name="O'Grady P."/>
            <person name="Pachter L."/>
            <person name="Papaceit M."/>
            <person name="Parisi M.J."/>
            <person name="Parisi M."/>
            <person name="Parts L."/>
            <person name="Pedersen J.S."/>
            <person name="Pesole G."/>
            <person name="Phillippy A.M."/>
            <person name="Ponting C.P."/>
            <person name="Pop M."/>
            <person name="Porcelli D."/>
            <person name="Powell J.R."/>
            <person name="Prohaska S."/>
            <person name="Pruitt K."/>
            <person name="Puig M."/>
            <person name="Quesneville H."/>
            <person name="Ram K.R."/>
            <person name="Rand D."/>
            <person name="Rasmussen M.D."/>
            <person name="Reed L.K."/>
            <person name="Reenan R."/>
            <person name="Reily A."/>
            <person name="Remington K.A."/>
            <person name="Rieger T.T."/>
            <person name="Ritchie M.G."/>
            <person name="Robin C."/>
            <person name="Rogers Y.H."/>
            <person name="Rohde C."/>
            <person name="Rozas J."/>
            <person name="Rubenfield M.J."/>
            <person name="Ruiz A."/>
            <person name="Russo S."/>
            <person name="Salzberg S.L."/>
            <person name="Sanchez-Gracia A."/>
            <person name="Saranga D.J."/>
            <person name="Sato H."/>
            <person name="Schaeffer S.W."/>
            <person name="Schatz M.C."/>
            <person name="Schlenke T."/>
            <person name="Schwartz R."/>
            <person name="Segarra C."/>
            <person name="Singh R.S."/>
            <person name="Sirot L."/>
            <person name="Sirota M."/>
            <person name="Sisneros N.B."/>
            <person name="Smith C.D."/>
            <person name="Smith T.F."/>
            <person name="Spieth J."/>
            <person name="Stage D.E."/>
            <person name="Stark A."/>
            <person name="Stephan W."/>
            <person name="Strausberg R.L."/>
            <person name="Strempel S."/>
            <person name="Sturgill D."/>
            <person name="Sutton G."/>
            <person name="Sutton G.G."/>
            <person name="Tao W."/>
            <person name="Teichmann S."/>
            <person name="Tobari Y.N."/>
            <person name="Tomimura Y."/>
            <person name="Tsolas J.M."/>
            <person name="Valente V.L."/>
            <person name="Venter E."/>
            <person name="Venter J.C."/>
            <person name="Vicario S."/>
            <person name="Vieira F.G."/>
            <person name="Vilella A.J."/>
            <person name="Villasante A."/>
            <person name="Walenz B."/>
            <person name="Wang J."/>
            <person name="Wasserman M."/>
            <person name="Watts T."/>
            <person name="Wilson D."/>
            <person name="Wilson R.K."/>
            <person name="Wing R.A."/>
            <person name="Wolfner M.F."/>
            <person name="Wong A."/>
            <person name="Wong G.K."/>
            <person name="Wu C.I."/>
            <person name="Wu G."/>
            <person name="Yamamoto D."/>
            <person name="Yang H.P."/>
            <person name="Yang S.P."/>
            <person name="Yorke J.A."/>
            <person name="Yoshida K."/>
            <person name="Zdobnov E."/>
            <person name="Zhang P."/>
            <person name="Zhang Y."/>
            <person name="Zimin A.V."/>
            <person name="Baldwin J."/>
            <person name="Abdouelleil A."/>
            <person name="Abdulkadir J."/>
            <person name="Abebe A."/>
            <person name="Abera B."/>
            <person name="Abreu J."/>
            <person name="Acer S.C."/>
            <person name="Aftuck L."/>
            <person name="Alexander A."/>
            <person name="An P."/>
            <person name="Anderson E."/>
            <person name="Anderson S."/>
            <person name="Arachi H."/>
            <person name="Azer M."/>
            <person name="Bachantsang P."/>
            <person name="Barry A."/>
            <person name="Bayul T."/>
            <person name="Berlin A."/>
            <person name="Bessette D."/>
            <person name="Bloom T."/>
            <person name="Blye J."/>
            <person name="Boguslavskiy L."/>
            <person name="Bonnet C."/>
            <person name="Boukhgalter B."/>
            <person name="Bourzgui I."/>
            <person name="Brown A."/>
            <person name="Cahill P."/>
            <person name="Channer S."/>
            <person name="Cheshatsang Y."/>
            <person name="Chuda L."/>
            <person name="Citroen M."/>
            <person name="Collymore A."/>
            <person name="Cooke P."/>
            <person name="Costello M."/>
            <person name="D'Aco K."/>
            <person name="Daza R."/>
            <person name="De Haan G."/>
            <person name="DeGray S."/>
            <person name="DeMaso C."/>
            <person name="Dhargay N."/>
            <person name="Dooley K."/>
            <person name="Dooley E."/>
            <person name="Doricent M."/>
            <person name="Dorje P."/>
            <person name="Dorjee K."/>
            <person name="Dupes A."/>
            <person name="Elong R."/>
            <person name="Falk J."/>
            <person name="Farina A."/>
            <person name="Faro S."/>
            <person name="Ferguson D."/>
            <person name="Fisher S."/>
            <person name="Foley C.D."/>
            <person name="Franke A."/>
            <person name="Friedrich D."/>
            <person name="Gadbois L."/>
            <person name="Gearin G."/>
            <person name="Gearin C.R."/>
            <person name="Giannoukos G."/>
            <person name="Goode T."/>
            <person name="Graham J."/>
            <person name="Grandbois E."/>
            <person name="Grewal S."/>
            <person name="Gyaltsen K."/>
            <person name="Hafez N."/>
            <person name="Hagos B."/>
            <person name="Hall J."/>
            <person name="Henson C."/>
            <person name="Hollinger A."/>
            <person name="Honan T."/>
            <person name="Huard M.D."/>
            <person name="Hughes L."/>
            <person name="Hurhula B."/>
            <person name="Husby M.E."/>
            <person name="Kamat A."/>
            <person name="Kanga B."/>
            <person name="Kashin S."/>
            <person name="Khazanovich D."/>
            <person name="Kisner P."/>
            <person name="Lance K."/>
            <person name="Lara M."/>
            <person name="Lee W."/>
            <person name="Lennon N."/>
            <person name="Letendre F."/>
            <person name="LeVine R."/>
            <person name="Lipovsky A."/>
            <person name="Liu X."/>
            <person name="Liu J."/>
            <person name="Liu S."/>
            <person name="Lokyitsang T."/>
            <person name="Lokyitsang Y."/>
            <person name="Lubonja R."/>
            <person name="Lui A."/>
            <person name="MacDonald P."/>
            <person name="Magnisalis V."/>
            <person name="Maru K."/>
            <person name="Matthews C."/>
            <person name="McCusker W."/>
            <person name="McDonough S."/>
            <person name="Mehta T."/>
            <person name="Meldrim J."/>
            <person name="Meneus L."/>
            <person name="Mihai O."/>
            <person name="Mihalev A."/>
            <person name="Mihova T."/>
            <person name="Mittelman R."/>
            <person name="Mlenga V."/>
            <person name="Montmayeur A."/>
            <person name="Mulrain L."/>
            <person name="Navidi A."/>
            <person name="Naylor J."/>
            <person name="Negash T."/>
            <person name="Nguyen T."/>
            <person name="Nguyen N."/>
            <person name="Nicol R."/>
            <person name="Norbu C."/>
            <person name="Norbu N."/>
            <person name="Novod N."/>
            <person name="O'Neill B."/>
            <person name="Osman S."/>
            <person name="Markiewicz E."/>
            <person name="Oyono O.L."/>
            <person name="Patti C."/>
            <person name="Phunkhang P."/>
            <person name="Pierre F."/>
            <person name="Priest M."/>
            <person name="Raghuraman S."/>
            <person name="Rege F."/>
            <person name="Reyes R."/>
            <person name="Rise C."/>
            <person name="Rogov P."/>
            <person name="Ross K."/>
            <person name="Ryan E."/>
            <person name="Settipalli S."/>
            <person name="Shea T."/>
            <person name="Sherpa N."/>
            <person name="Shi L."/>
            <person name="Shih D."/>
            <person name="Sparrow T."/>
            <person name="Spaulding J."/>
            <person name="Stalker J."/>
            <person name="Stange-Thomann N."/>
            <person name="Stavropoulos S."/>
            <person name="Stone C."/>
            <person name="Strader C."/>
            <person name="Tesfaye S."/>
            <person name="Thomson T."/>
            <person name="Thoulutsang Y."/>
            <person name="Thoulutsang D."/>
            <person name="Topham K."/>
            <person name="Topping I."/>
            <person name="Tsamla T."/>
            <person name="Vassiliev H."/>
            <person name="Vo A."/>
            <person name="Wangchuk T."/>
            <person name="Wangdi T."/>
            <person name="Weiand M."/>
            <person name="Wilkinson J."/>
            <person name="Wilson A."/>
            <person name="Yadav S."/>
            <person name="Young G."/>
            <person name="Yu Q."/>
            <person name="Zembek L."/>
            <person name="Zhong D."/>
            <person name="Zimmer A."/>
            <person name="Zwirko Z."/>
            <person name="Jaffe D.B."/>
            <person name="Alvarez P."/>
            <person name="Brockman W."/>
            <person name="Butler J."/>
            <person name="Chin C."/>
            <person name="Gnerre S."/>
            <person name="Grabherr M."/>
            <person name="Kleber M."/>
            <person name="Mauceli E."/>
            <person name="MacCallum I."/>
        </authorList>
    </citation>
    <scope>NUCLEOTIDE SEQUENCE [LARGE SCALE GENOMIC DNA]</scope>
    <source>
        <strain evidence="3">Tucson 15081-1352.22</strain>
    </source>
</reference>
<feature type="compositionally biased region" description="Polar residues" evidence="1">
    <location>
        <begin position="200"/>
        <end position="213"/>
    </location>
</feature>
<dbReference type="AlphaFoldDB" id="B4KE55"/>
<protein>
    <submittedName>
        <fullName evidence="2">Uncharacterized protein</fullName>
    </submittedName>
</protein>
<name>B4KE55_DROMO</name>
<dbReference type="Proteomes" id="UP000009192">
    <property type="component" value="Unassembled WGS sequence"/>
</dbReference>
<feature type="compositionally biased region" description="Basic and acidic residues" evidence="1">
    <location>
        <begin position="214"/>
        <end position="225"/>
    </location>
</feature>
<dbReference type="OrthoDB" id="7872751at2759"/>
<evidence type="ECO:0000256" key="1">
    <source>
        <dbReference type="SAM" id="MobiDB-lite"/>
    </source>
</evidence>
<accession>B4KE55</accession>
<evidence type="ECO:0000313" key="3">
    <source>
        <dbReference type="Proteomes" id="UP000009192"/>
    </source>
</evidence>
<gene>
    <name evidence="2" type="primary">Dmoj\GI17342</name>
    <name evidence="2" type="ORF">Dmoj_GI17342</name>
</gene>
<feature type="compositionally biased region" description="Basic and acidic residues" evidence="1">
    <location>
        <begin position="446"/>
        <end position="463"/>
    </location>
</feature>
<organism evidence="2 3">
    <name type="scientific">Drosophila mojavensis</name>
    <name type="common">Fruit fly</name>
    <dbReference type="NCBI Taxonomy" id="7230"/>
    <lineage>
        <taxon>Eukaryota</taxon>
        <taxon>Metazoa</taxon>
        <taxon>Ecdysozoa</taxon>
        <taxon>Arthropoda</taxon>
        <taxon>Hexapoda</taxon>
        <taxon>Insecta</taxon>
        <taxon>Pterygota</taxon>
        <taxon>Neoptera</taxon>
        <taxon>Endopterygota</taxon>
        <taxon>Diptera</taxon>
        <taxon>Brachycera</taxon>
        <taxon>Muscomorpha</taxon>
        <taxon>Ephydroidea</taxon>
        <taxon>Drosophilidae</taxon>
        <taxon>Drosophila</taxon>
    </lineage>
</organism>
<feature type="compositionally biased region" description="Basic and acidic residues" evidence="1">
    <location>
        <begin position="331"/>
        <end position="352"/>
    </location>
</feature>
<keyword evidence="3" id="KW-1185">Reference proteome</keyword>
<dbReference type="HOGENOM" id="CLU_464041_0_0_1"/>